<feature type="transmembrane region" description="Helical" evidence="1">
    <location>
        <begin position="12"/>
        <end position="30"/>
    </location>
</feature>
<keyword evidence="1" id="KW-1133">Transmembrane helix</keyword>
<evidence type="ECO:0000313" key="2">
    <source>
        <dbReference type="EMBL" id="MCS4557275.1"/>
    </source>
</evidence>
<protein>
    <recommendedName>
        <fullName evidence="4">DUF2531 family protein</fullName>
    </recommendedName>
</protein>
<gene>
    <name evidence="2" type="ORF">L9G74_12545</name>
</gene>
<keyword evidence="1" id="KW-0472">Membrane</keyword>
<evidence type="ECO:0008006" key="4">
    <source>
        <dbReference type="Google" id="ProtNLM"/>
    </source>
</evidence>
<reference evidence="3" key="1">
    <citation type="submission" date="2023-07" db="EMBL/GenBank/DDBJ databases">
        <title>Shewanella mangrovi sp. nov., an acetaldehyde- degrading bacterium isolated from mangrove sediment.</title>
        <authorList>
            <person name="Liu Y."/>
        </authorList>
    </citation>
    <scope>NUCLEOTIDE SEQUENCE [LARGE SCALE GENOMIC DNA]</scope>
    <source>
        <strain evidence="3">C32</strain>
    </source>
</reference>
<comment type="caution">
    <text evidence="2">The sequence shown here is derived from an EMBL/GenBank/DDBJ whole genome shotgun (WGS) entry which is preliminary data.</text>
</comment>
<accession>A0ABT2FLS2</accession>
<dbReference type="EMBL" id="JAKOGG010000008">
    <property type="protein sequence ID" value="MCS4557275.1"/>
    <property type="molecule type" value="Genomic_DNA"/>
</dbReference>
<keyword evidence="1" id="KW-0812">Transmembrane</keyword>
<dbReference type="Proteomes" id="UP001201549">
    <property type="component" value="Unassembled WGS sequence"/>
</dbReference>
<dbReference type="RefSeq" id="WP_238896756.1">
    <property type="nucleotide sequence ID" value="NZ_JAKOGG010000008.1"/>
</dbReference>
<name>A0ABT2FLS2_9GAMM</name>
<evidence type="ECO:0000313" key="3">
    <source>
        <dbReference type="Proteomes" id="UP001201549"/>
    </source>
</evidence>
<proteinExistence type="predicted"/>
<sequence>MAISRRRWNNIIIIASAIMIGVLTLLNHYTQKAPSSSEPLFDQQHPLTQLQLAGIWMAQDEQGQWQCDERVLNCAVWSQHWQLLRVSALGASQQTPAERPEELLLQVGKQQSQIWLLYPASGLLKSKAGNWYQIPPSLREGLLPLVNAASR</sequence>
<organism evidence="2 3">
    <name type="scientific">Shewanella electrica</name>
    <dbReference type="NCBI Taxonomy" id="515560"/>
    <lineage>
        <taxon>Bacteria</taxon>
        <taxon>Pseudomonadati</taxon>
        <taxon>Pseudomonadota</taxon>
        <taxon>Gammaproteobacteria</taxon>
        <taxon>Alteromonadales</taxon>
        <taxon>Shewanellaceae</taxon>
        <taxon>Shewanella</taxon>
    </lineage>
</organism>
<keyword evidence="3" id="KW-1185">Reference proteome</keyword>
<evidence type="ECO:0000256" key="1">
    <source>
        <dbReference type="SAM" id="Phobius"/>
    </source>
</evidence>